<dbReference type="NCBIfam" id="TIGR00738">
    <property type="entry name" value="rrf2_super"/>
    <property type="match status" value="1"/>
</dbReference>
<dbReference type="InterPro" id="IPR030489">
    <property type="entry name" value="TR_Rrf2-type_CS"/>
</dbReference>
<dbReference type="InterPro" id="IPR000944">
    <property type="entry name" value="Tscrpt_reg_Rrf2"/>
</dbReference>
<dbReference type="InterPro" id="IPR036390">
    <property type="entry name" value="WH_DNA-bd_sf"/>
</dbReference>
<dbReference type="Proteomes" id="UP000721844">
    <property type="component" value="Unassembled WGS sequence"/>
</dbReference>
<organism evidence="1 2">
    <name type="scientific">Acidisoma cellulosilyticum</name>
    <dbReference type="NCBI Taxonomy" id="2802395"/>
    <lineage>
        <taxon>Bacteria</taxon>
        <taxon>Pseudomonadati</taxon>
        <taxon>Pseudomonadota</taxon>
        <taxon>Alphaproteobacteria</taxon>
        <taxon>Acetobacterales</taxon>
        <taxon>Acidocellaceae</taxon>
        <taxon>Acidisoma</taxon>
    </lineage>
</organism>
<dbReference type="PROSITE" id="PS51197">
    <property type="entry name" value="HTH_RRF2_2"/>
    <property type="match status" value="1"/>
</dbReference>
<dbReference type="AlphaFoldDB" id="A0A963Z2X0"/>
<evidence type="ECO:0000313" key="1">
    <source>
        <dbReference type="EMBL" id="MCB8880823.1"/>
    </source>
</evidence>
<protein>
    <submittedName>
        <fullName evidence="1">Rrf2 family transcriptional regulator</fullName>
    </submittedName>
</protein>
<dbReference type="InterPro" id="IPR036388">
    <property type="entry name" value="WH-like_DNA-bd_sf"/>
</dbReference>
<sequence>MLMRRERAYTAVAVMLDIGWYAGRQRLESAGDIADRLSMARRGIEPVLQGLARAGLLDSTRGPKGGYRLGKSARQITLAEIVDAVTGDGTDQAETEAGGELQVSVVEPLWTELEQHVQTHLKSVTLESLIQRGQAQGLKRPAHAPIVFAI</sequence>
<keyword evidence="2" id="KW-1185">Reference proteome</keyword>
<dbReference type="Gene3D" id="1.10.10.10">
    <property type="entry name" value="Winged helix-like DNA-binding domain superfamily/Winged helix DNA-binding domain"/>
    <property type="match status" value="1"/>
</dbReference>
<dbReference type="RefSeq" id="WP_227307474.1">
    <property type="nucleotide sequence ID" value="NZ_JAESVA010000003.1"/>
</dbReference>
<gene>
    <name evidence="1" type="ORF">ACELLULO517_11310</name>
</gene>
<dbReference type="GO" id="GO:0005829">
    <property type="term" value="C:cytosol"/>
    <property type="evidence" value="ECO:0007669"/>
    <property type="project" value="TreeGrafter"/>
</dbReference>
<dbReference type="SUPFAM" id="SSF46785">
    <property type="entry name" value="Winged helix' DNA-binding domain"/>
    <property type="match status" value="1"/>
</dbReference>
<proteinExistence type="predicted"/>
<dbReference type="PROSITE" id="PS01332">
    <property type="entry name" value="HTH_RRF2_1"/>
    <property type="match status" value="1"/>
</dbReference>
<dbReference type="GO" id="GO:0003700">
    <property type="term" value="F:DNA-binding transcription factor activity"/>
    <property type="evidence" value="ECO:0007669"/>
    <property type="project" value="TreeGrafter"/>
</dbReference>
<reference evidence="1 2" key="1">
    <citation type="journal article" date="2021" name="Microorganisms">
        <title>Acidisoma silvae sp. nov. and Acidisomacellulosilytica sp. nov., Two Acidophilic Bacteria Isolated from Decaying Wood, Hydrolyzing Cellulose and Producing Poly-3-hydroxybutyrate.</title>
        <authorList>
            <person name="Mieszkin S."/>
            <person name="Pouder E."/>
            <person name="Uroz S."/>
            <person name="Simon-Colin C."/>
            <person name="Alain K."/>
        </authorList>
    </citation>
    <scope>NUCLEOTIDE SEQUENCE [LARGE SCALE GENOMIC DNA]</scope>
    <source>
        <strain evidence="1 2">HW T5.17</strain>
    </source>
</reference>
<accession>A0A963Z2X0</accession>
<dbReference type="EMBL" id="JAESVA010000003">
    <property type="protein sequence ID" value="MCB8880823.1"/>
    <property type="molecule type" value="Genomic_DNA"/>
</dbReference>
<dbReference type="PANTHER" id="PTHR33221">
    <property type="entry name" value="WINGED HELIX-TURN-HELIX TRANSCRIPTIONAL REGULATOR, RRF2 FAMILY"/>
    <property type="match status" value="1"/>
</dbReference>
<dbReference type="PANTHER" id="PTHR33221:SF16">
    <property type="entry name" value="HTH-TYPE TRANSCRIPTIONAL REGULATOR SLR0846-RELATED"/>
    <property type="match status" value="1"/>
</dbReference>
<evidence type="ECO:0000313" key="2">
    <source>
        <dbReference type="Proteomes" id="UP000721844"/>
    </source>
</evidence>
<dbReference type="Pfam" id="PF02082">
    <property type="entry name" value="Rrf2"/>
    <property type="match status" value="1"/>
</dbReference>
<comment type="caution">
    <text evidence="1">The sequence shown here is derived from an EMBL/GenBank/DDBJ whole genome shotgun (WGS) entry which is preliminary data.</text>
</comment>
<name>A0A963Z2X0_9PROT</name>